<dbReference type="EMBL" id="FPHL01000047">
    <property type="protein sequence ID" value="SFV67434.1"/>
    <property type="molecule type" value="Genomic_DNA"/>
</dbReference>
<keyword evidence="1" id="KW-0175">Coiled coil</keyword>
<accession>A0A1W1CNU0</accession>
<evidence type="ECO:0000256" key="1">
    <source>
        <dbReference type="SAM" id="Coils"/>
    </source>
</evidence>
<dbReference type="Pfam" id="PF03597">
    <property type="entry name" value="FixS"/>
    <property type="match status" value="1"/>
</dbReference>
<protein>
    <submittedName>
        <fullName evidence="3">Type cbb3 cytochrome oxidase biogenesis protein CcoS, involved in heme b insertion</fullName>
    </submittedName>
</protein>
<keyword evidence="2" id="KW-0472">Membrane</keyword>
<name>A0A1W1CNU0_9ZZZZ</name>
<evidence type="ECO:0000313" key="3">
    <source>
        <dbReference type="EMBL" id="SFV67434.1"/>
    </source>
</evidence>
<reference evidence="3" key="1">
    <citation type="submission" date="2016-10" db="EMBL/GenBank/DDBJ databases">
        <authorList>
            <person name="de Groot N.N."/>
        </authorList>
    </citation>
    <scope>NUCLEOTIDE SEQUENCE</scope>
</reference>
<feature type="coiled-coil region" evidence="1">
    <location>
        <begin position="48"/>
        <end position="75"/>
    </location>
</feature>
<proteinExistence type="predicted"/>
<sequence length="80" mass="9032">MSEHIIIVMIGISTLLGATGLAALLWGVRTGQFDDESKFIDAARFDSEEELRDAAMMEEKKKARLKKKAEEKKKKYMPAD</sequence>
<keyword evidence="2" id="KW-1133">Transmembrane helix</keyword>
<evidence type="ECO:0000256" key="2">
    <source>
        <dbReference type="SAM" id="Phobius"/>
    </source>
</evidence>
<gene>
    <name evidence="3" type="ORF">MNB_SV-10-323</name>
</gene>
<organism evidence="3">
    <name type="scientific">hydrothermal vent metagenome</name>
    <dbReference type="NCBI Taxonomy" id="652676"/>
    <lineage>
        <taxon>unclassified sequences</taxon>
        <taxon>metagenomes</taxon>
        <taxon>ecological metagenomes</taxon>
    </lineage>
</organism>
<dbReference type="NCBIfam" id="TIGR00847">
    <property type="entry name" value="ccoS"/>
    <property type="match status" value="1"/>
</dbReference>
<feature type="transmembrane region" description="Helical" evidence="2">
    <location>
        <begin position="6"/>
        <end position="28"/>
    </location>
</feature>
<keyword evidence="2" id="KW-0812">Transmembrane</keyword>
<dbReference type="AlphaFoldDB" id="A0A1W1CNU0"/>
<dbReference type="InterPro" id="IPR004714">
    <property type="entry name" value="Cyt_oxidase_maturation_cbb3"/>
</dbReference>